<dbReference type="Gene3D" id="1.10.630.10">
    <property type="entry name" value="Cytochrome P450"/>
    <property type="match status" value="1"/>
</dbReference>
<dbReference type="InterPro" id="IPR002401">
    <property type="entry name" value="Cyt_P450_E_grp-I"/>
</dbReference>
<gene>
    <name evidence="14" type="ORF">PAXINDRAFT_100953</name>
</gene>
<keyword evidence="10 13" id="KW-0408">Iron</keyword>
<dbReference type="SUPFAM" id="SSF48264">
    <property type="entry name" value="Cytochrome P450"/>
    <property type="match status" value="1"/>
</dbReference>
<keyword evidence="8" id="KW-1133">Transmembrane helix</keyword>
<dbReference type="GO" id="GO:0004497">
    <property type="term" value="F:monooxygenase activity"/>
    <property type="evidence" value="ECO:0007669"/>
    <property type="project" value="UniProtKB-KW"/>
</dbReference>
<dbReference type="InterPro" id="IPR050121">
    <property type="entry name" value="Cytochrome_P450_monoxygenase"/>
</dbReference>
<dbReference type="HOGENOM" id="CLU_001570_5_11_1"/>
<name>A0A0C9TBB5_PAXIN</name>
<dbReference type="GO" id="GO:0016705">
    <property type="term" value="F:oxidoreductase activity, acting on paired donors, with incorporation or reduction of molecular oxygen"/>
    <property type="evidence" value="ECO:0007669"/>
    <property type="project" value="InterPro"/>
</dbReference>
<accession>A0A0C9TBB5</accession>
<evidence type="ECO:0000313" key="15">
    <source>
        <dbReference type="Proteomes" id="UP000053647"/>
    </source>
</evidence>
<evidence type="ECO:0008006" key="16">
    <source>
        <dbReference type="Google" id="ProtNLM"/>
    </source>
</evidence>
<evidence type="ECO:0000256" key="8">
    <source>
        <dbReference type="ARBA" id="ARBA00022989"/>
    </source>
</evidence>
<reference evidence="15" key="2">
    <citation type="submission" date="2015-01" db="EMBL/GenBank/DDBJ databases">
        <title>Evolutionary Origins and Diversification of the Mycorrhizal Mutualists.</title>
        <authorList>
            <consortium name="DOE Joint Genome Institute"/>
            <consortium name="Mycorrhizal Genomics Consortium"/>
            <person name="Kohler A."/>
            <person name="Kuo A."/>
            <person name="Nagy L.G."/>
            <person name="Floudas D."/>
            <person name="Copeland A."/>
            <person name="Barry K.W."/>
            <person name="Cichocki N."/>
            <person name="Veneault-Fourrey C."/>
            <person name="LaButti K."/>
            <person name="Lindquist E.A."/>
            <person name="Lipzen A."/>
            <person name="Lundell T."/>
            <person name="Morin E."/>
            <person name="Murat C."/>
            <person name="Riley R."/>
            <person name="Ohm R."/>
            <person name="Sun H."/>
            <person name="Tunlid A."/>
            <person name="Henrissat B."/>
            <person name="Grigoriev I.V."/>
            <person name="Hibbett D.S."/>
            <person name="Martin F."/>
        </authorList>
    </citation>
    <scope>NUCLEOTIDE SEQUENCE [LARGE SCALE GENOMIC DNA]</scope>
    <source>
        <strain evidence="15">ATCC 200175</strain>
    </source>
</reference>
<dbReference type="Pfam" id="PF00067">
    <property type="entry name" value="p450"/>
    <property type="match status" value="1"/>
</dbReference>
<feature type="binding site" description="axial binding residue" evidence="13">
    <location>
        <position position="480"/>
    </location>
    <ligand>
        <name>heme</name>
        <dbReference type="ChEBI" id="CHEBI:30413"/>
    </ligand>
    <ligandPart>
        <name>Fe</name>
        <dbReference type="ChEBI" id="CHEBI:18248"/>
    </ligandPart>
</feature>
<keyword evidence="11" id="KW-0503">Monooxygenase</keyword>
<evidence type="ECO:0000256" key="9">
    <source>
        <dbReference type="ARBA" id="ARBA00023002"/>
    </source>
</evidence>
<dbReference type="GO" id="GO:0005506">
    <property type="term" value="F:iron ion binding"/>
    <property type="evidence" value="ECO:0007669"/>
    <property type="project" value="InterPro"/>
</dbReference>
<organism evidence="14 15">
    <name type="scientific">Paxillus involutus ATCC 200175</name>
    <dbReference type="NCBI Taxonomy" id="664439"/>
    <lineage>
        <taxon>Eukaryota</taxon>
        <taxon>Fungi</taxon>
        <taxon>Dikarya</taxon>
        <taxon>Basidiomycota</taxon>
        <taxon>Agaricomycotina</taxon>
        <taxon>Agaricomycetes</taxon>
        <taxon>Agaricomycetidae</taxon>
        <taxon>Boletales</taxon>
        <taxon>Paxilineae</taxon>
        <taxon>Paxillaceae</taxon>
        <taxon>Paxillus</taxon>
    </lineage>
</organism>
<reference evidence="14 15" key="1">
    <citation type="submission" date="2014-06" db="EMBL/GenBank/DDBJ databases">
        <authorList>
            <consortium name="DOE Joint Genome Institute"/>
            <person name="Kuo A."/>
            <person name="Kohler A."/>
            <person name="Nagy L.G."/>
            <person name="Floudas D."/>
            <person name="Copeland A."/>
            <person name="Barry K.W."/>
            <person name="Cichocki N."/>
            <person name="Veneault-Fourrey C."/>
            <person name="LaButti K."/>
            <person name="Lindquist E.A."/>
            <person name="Lipzen A."/>
            <person name="Lundell T."/>
            <person name="Morin E."/>
            <person name="Murat C."/>
            <person name="Sun H."/>
            <person name="Tunlid A."/>
            <person name="Henrissat B."/>
            <person name="Grigoriev I.V."/>
            <person name="Hibbett D.S."/>
            <person name="Martin F."/>
            <person name="Nordberg H.P."/>
            <person name="Cantor M.N."/>
            <person name="Hua S.X."/>
        </authorList>
    </citation>
    <scope>NUCLEOTIDE SEQUENCE [LARGE SCALE GENOMIC DNA]</scope>
    <source>
        <strain evidence="14 15">ATCC 200175</strain>
    </source>
</reference>
<dbReference type="PANTHER" id="PTHR24305">
    <property type="entry name" value="CYTOCHROME P450"/>
    <property type="match status" value="1"/>
</dbReference>
<keyword evidence="6" id="KW-0812">Transmembrane</keyword>
<keyword evidence="7 13" id="KW-0479">Metal-binding</keyword>
<evidence type="ECO:0000256" key="10">
    <source>
        <dbReference type="ARBA" id="ARBA00023004"/>
    </source>
</evidence>
<evidence type="ECO:0000256" key="11">
    <source>
        <dbReference type="ARBA" id="ARBA00023033"/>
    </source>
</evidence>
<dbReference type="OrthoDB" id="1470350at2759"/>
<dbReference type="Proteomes" id="UP000053647">
    <property type="component" value="Unassembled WGS sequence"/>
</dbReference>
<comment type="pathway">
    <text evidence="3">Secondary metabolite biosynthesis; terpenoid biosynthesis.</text>
</comment>
<sequence>MTMKIGTSFRVLDVVAVSVFTCQWSLIRLTRSVRRRARTTRLKGPPSESRVFGFPEVLMAAPDGPEVHEAWATQYGPVYQVPSLLGTSRIVLCDPKAIAHFYARETTTYILTPLAKFLTGMLVGSRSLLTSHGDVHKRMRKSLAPAFTLAAIRTLLPVFYDSVYKAKVAWDNILENSHGPDGAIIEVQEWMNRISLDTIGIAGFSHDFASLDGKKSTVATIFEEIGNTKPSPAFAYIFVLAHLFPALLRLPNPRTRLTQMLNNSMGTISKELLERTKKDNEGASEGQNDKSIMGLLIKAENTDSELHMSEDEVFAQMKVLLFAGYETTSISLTWALIELCRDQEAQTNVREELSQLHGDPTWDQLTNILPYLDAVVHETLRLHAPLPETGRIAIEDDVVPLSDPIFTPSSPNPVTQLFIPRGTIVTVPLASINRSTSFWGPDAKVFKPSRWIDEGGIPGRAKEVQGHRHILTFADGPRTCLGKGFAVAEFKAVLSVLIRNFTFEFRDGPETKVDIAGVVLPHPKIEGEEGSRVPLRVRRV</sequence>
<evidence type="ECO:0000256" key="6">
    <source>
        <dbReference type="ARBA" id="ARBA00022692"/>
    </source>
</evidence>
<dbReference type="PRINTS" id="PR00463">
    <property type="entry name" value="EP450I"/>
</dbReference>
<dbReference type="GO" id="GO:0016020">
    <property type="term" value="C:membrane"/>
    <property type="evidence" value="ECO:0007669"/>
    <property type="project" value="UniProtKB-SubCell"/>
</dbReference>
<dbReference type="PRINTS" id="PR00385">
    <property type="entry name" value="P450"/>
</dbReference>
<keyword evidence="12" id="KW-0472">Membrane</keyword>
<evidence type="ECO:0000256" key="3">
    <source>
        <dbReference type="ARBA" id="ARBA00004721"/>
    </source>
</evidence>
<evidence type="ECO:0000313" key="14">
    <source>
        <dbReference type="EMBL" id="KIJ12885.1"/>
    </source>
</evidence>
<dbReference type="InterPro" id="IPR001128">
    <property type="entry name" value="Cyt_P450"/>
</dbReference>
<comment type="cofactor">
    <cofactor evidence="1 13">
        <name>heme</name>
        <dbReference type="ChEBI" id="CHEBI:30413"/>
    </cofactor>
</comment>
<dbReference type="EMBL" id="KN819358">
    <property type="protein sequence ID" value="KIJ12885.1"/>
    <property type="molecule type" value="Genomic_DNA"/>
</dbReference>
<keyword evidence="5 13" id="KW-0349">Heme</keyword>
<proteinExistence type="inferred from homology"/>
<keyword evidence="9" id="KW-0560">Oxidoreductase</keyword>
<comment type="similarity">
    <text evidence="4">Belongs to the cytochrome P450 family.</text>
</comment>
<dbReference type="GO" id="GO:0020037">
    <property type="term" value="F:heme binding"/>
    <property type="evidence" value="ECO:0007669"/>
    <property type="project" value="InterPro"/>
</dbReference>
<keyword evidence="15" id="KW-1185">Reference proteome</keyword>
<evidence type="ECO:0000256" key="12">
    <source>
        <dbReference type="ARBA" id="ARBA00023136"/>
    </source>
</evidence>
<evidence type="ECO:0000256" key="1">
    <source>
        <dbReference type="ARBA" id="ARBA00001971"/>
    </source>
</evidence>
<evidence type="ECO:0000256" key="2">
    <source>
        <dbReference type="ARBA" id="ARBA00004370"/>
    </source>
</evidence>
<evidence type="ECO:0000256" key="5">
    <source>
        <dbReference type="ARBA" id="ARBA00022617"/>
    </source>
</evidence>
<evidence type="ECO:0000256" key="4">
    <source>
        <dbReference type="ARBA" id="ARBA00010617"/>
    </source>
</evidence>
<dbReference type="PANTHER" id="PTHR24305:SF166">
    <property type="entry name" value="CYTOCHROME P450 12A4, MITOCHONDRIAL-RELATED"/>
    <property type="match status" value="1"/>
</dbReference>
<evidence type="ECO:0000256" key="13">
    <source>
        <dbReference type="PIRSR" id="PIRSR602401-1"/>
    </source>
</evidence>
<dbReference type="InterPro" id="IPR036396">
    <property type="entry name" value="Cyt_P450_sf"/>
</dbReference>
<dbReference type="AlphaFoldDB" id="A0A0C9TBB5"/>
<protein>
    <recommendedName>
        <fullName evidence="16">Cytochrome P450</fullName>
    </recommendedName>
</protein>
<comment type="subcellular location">
    <subcellularLocation>
        <location evidence="2">Membrane</location>
    </subcellularLocation>
</comment>
<evidence type="ECO:0000256" key="7">
    <source>
        <dbReference type="ARBA" id="ARBA00022723"/>
    </source>
</evidence>